<feature type="domain" description="Peptidase M16 C-terminal" evidence="3">
    <location>
        <begin position="205"/>
        <end position="376"/>
    </location>
</feature>
<feature type="domain" description="Peptidase M16 N-terminal" evidence="2">
    <location>
        <begin position="520"/>
        <end position="629"/>
    </location>
</feature>
<dbReference type="Pfam" id="PF05193">
    <property type="entry name" value="Peptidase_M16_C"/>
    <property type="match status" value="2"/>
</dbReference>
<dbReference type="Pfam" id="PF00675">
    <property type="entry name" value="Peptidase_M16"/>
    <property type="match status" value="2"/>
</dbReference>
<sequence length="931" mass="101070">MKLRLAALFSALVLTVSSLAQTSAIKAPTIAYEEYRLPNGLQVLLTEDKSLPLVSVNVWYHVGAVNERPGRTGFAHLFEHMMFEGSRNVGEKNHFKYLEAAGASDINGSTNFDRTNYFETVPSNQLDLALWLESDRMGFLLDTLDRAKLTNQRDVVRNERRQSRENQPYGVVEEEVYGNLFPEPHPYHGVVIGSHKDIEAARLVDVRDFFKTYYAPNNATLVVAGSFDKAQAKALVEKYFGPLQKGETVPKLDVVTPSITEEKRLTVTDTVQLEKVYLAWLSPKAFAPGDAEMDITADVLGGGRSSRLYKKLVYEQQIAQAAQCYNESAQVASIFNCEITARPGTKAADLEKAANAVIDEFLKNGATPEELERARTKSIASLIRPLERIGVVADKLNYYNHFTGDPGYLPKDIARYQNADGSSVMKYAQDLLASNHRVVVYGVPGEKVIHDVARSPENTDADVKIEKEYTAEFDAAQAWRKTAPKPGPTPSFALPVPQTFTLANGLKVYVAENHKLPLFAANLVSLSGASQDPSDKPGVAGFAAAMLIEGTKTRSATAIADQTGDLALSLNGTATSDAMSVSVGGLTTKLDNAVDLFADVALHPAFDGGEVERVRKRRLTQLLQQRDQPPIVAQQVGVAALFGPTSAYGHNSLGKPDSVKEISSADLSGFYTKNVGPKNSALVLSGDITLAKARALATKYFGGWTGTASVPKPPTAPAAATKRVILVDKPGAPQTALYAFQLGLPRSTPDYVPVVVMNTMLGDLFSSRINMNLREEHGYTYGASSRFTFRRGNGPFFAGASVRTDVTAPAAKELMHELTRIGKEPLSDSELKMARDSYARSLPGDFETNAGVVGAMGNIFTYDLPLTYYRALPAKVDAVTSKQSADAATTYIHPDQMILVAVGDKAKIEAGLKDLNLAPIEEWTVDATPKQ</sequence>
<feature type="domain" description="Peptidase M16 C-terminal" evidence="3">
    <location>
        <begin position="662"/>
        <end position="837"/>
    </location>
</feature>
<evidence type="ECO:0000259" key="3">
    <source>
        <dbReference type="Pfam" id="PF05193"/>
    </source>
</evidence>
<keyword evidence="5" id="KW-1185">Reference proteome</keyword>
<dbReference type="PANTHER" id="PTHR11851">
    <property type="entry name" value="METALLOPROTEASE"/>
    <property type="match status" value="1"/>
</dbReference>
<dbReference type="PANTHER" id="PTHR11851:SF224">
    <property type="entry name" value="PROCESSING PROTEASE"/>
    <property type="match status" value="1"/>
</dbReference>
<protein>
    <submittedName>
        <fullName evidence="4">Insulinase family protein</fullName>
    </submittedName>
</protein>
<dbReference type="GO" id="GO:0046872">
    <property type="term" value="F:metal ion binding"/>
    <property type="evidence" value="ECO:0007669"/>
    <property type="project" value="InterPro"/>
</dbReference>
<dbReference type="InterPro" id="IPR011765">
    <property type="entry name" value="Pept_M16_N"/>
</dbReference>
<dbReference type="InterPro" id="IPR050361">
    <property type="entry name" value="MPP/UQCRC_Complex"/>
</dbReference>
<dbReference type="InterPro" id="IPR011249">
    <property type="entry name" value="Metalloenz_LuxS/M16"/>
</dbReference>
<feature type="signal peptide" evidence="1">
    <location>
        <begin position="1"/>
        <end position="20"/>
    </location>
</feature>
<dbReference type="OrthoDB" id="9811314at2"/>
<reference evidence="4 5" key="1">
    <citation type="submission" date="2019-08" db="EMBL/GenBank/DDBJ databases">
        <title>Complete genome sequence of Terriglobus albidus strain ORNL.</title>
        <authorList>
            <person name="Podar M."/>
        </authorList>
    </citation>
    <scope>NUCLEOTIDE SEQUENCE [LARGE SCALE GENOMIC DNA]</scope>
    <source>
        <strain evidence="4 5">ORNL</strain>
    </source>
</reference>
<dbReference type="SUPFAM" id="SSF63411">
    <property type="entry name" value="LuxS/MPP-like metallohydrolase"/>
    <property type="match status" value="4"/>
</dbReference>
<feature type="domain" description="Peptidase M16 N-terminal" evidence="2">
    <location>
        <begin position="43"/>
        <end position="179"/>
    </location>
</feature>
<dbReference type="AlphaFoldDB" id="A0A5B9E348"/>
<dbReference type="Proteomes" id="UP000321820">
    <property type="component" value="Chromosome"/>
</dbReference>
<dbReference type="Gene3D" id="3.30.830.10">
    <property type="entry name" value="Metalloenzyme, LuxS/M16 peptidase-like"/>
    <property type="match status" value="4"/>
</dbReference>
<organism evidence="4 5">
    <name type="scientific">Terriglobus albidus</name>
    <dbReference type="NCBI Taxonomy" id="1592106"/>
    <lineage>
        <taxon>Bacteria</taxon>
        <taxon>Pseudomonadati</taxon>
        <taxon>Acidobacteriota</taxon>
        <taxon>Terriglobia</taxon>
        <taxon>Terriglobales</taxon>
        <taxon>Acidobacteriaceae</taxon>
        <taxon>Terriglobus</taxon>
    </lineage>
</organism>
<accession>A0A5B9E348</accession>
<evidence type="ECO:0000313" key="5">
    <source>
        <dbReference type="Proteomes" id="UP000321820"/>
    </source>
</evidence>
<feature type="chain" id="PRO_5023029230" evidence="1">
    <location>
        <begin position="21"/>
        <end position="931"/>
    </location>
</feature>
<evidence type="ECO:0000259" key="2">
    <source>
        <dbReference type="Pfam" id="PF00675"/>
    </source>
</evidence>
<dbReference type="InterPro" id="IPR007863">
    <property type="entry name" value="Peptidase_M16_C"/>
</dbReference>
<keyword evidence="1" id="KW-0732">Signal</keyword>
<evidence type="ECO:0000313" key="4">
    <source>
        <dbReference type="EMBL" id="QEE26752.1"/>
    </source>
</evidence>
<dbReference type="KEGG" id="talb:FTW19_01280"/>
<gene>
    <name evidence="4" type="ORF">FTW19_01280</name>
</gene>
<name>A0A5B9E348_9BACT</name>
<proteinExistence type="predicted"/>
<evidence type="ECO:0000256" key="1">
    <source>
        <dbReference type="SAM" id="SignalP"/>
    </source>
</evidence>
<dbReference type="RefSeq" id="WP_147645890.1">
    <property type="nucleotide sequence ID" value="NZ_CP042806.1"/>
</dbReference>
<dbReference type="EMBL" id="CP042806">
    <property type="protein sequence ID" value="QEE26752.1"/>
    <property type="molecule type" value="Genomic_DNA"/>
</dbReference>